<dbReference type="NCBIfam" id="TIGR02481">
    <property type="entry name" value="hemeryth_dom"/>
    <property type="match status" value="1"/>
</dbReference>
<dbReference type="Proteomes" id="UP000085678">
    <property type="component" value="Unplaced"/>
</dbReference>
<dbReference type="PANTHER" id="PTHR37164">
    <property type="entry name" value="BACTERIOHEMERYTHRIN"/>
    <property type="match status" value="1"/>
</dbReference>
<dbReference type="AlphaFoldDB" id="A0A1S3JJG8"/>
<dbReference type="InParanoid" id="A0A1S3JJG8"/>
<dbReference type="InterPro" id="IPR012827">
    <property type="entry name" value="Hemerythrin_metal-bd"/>
</dbReference>
<evidence type="ECO:0000313" key="7">
    <source>
        <dbReference type="RefSeq" id="XP_013410049.1"/>
    </source>
</evidence>
<evidence type="ECO:0000259" key="5">
    <source>
        <dbReference type="Pfam" id="PF01814"/>
    </source>
</evidence>
<feature type="binding site" evidence="4">
    <location>
        <position position="80"/>
    </location>
    <ligand>
        <name>Fe cation</name>
        <dbReference type="ChEBI" id="CHEBI:24875"/>
        <label>2</label>
    </ligand>
</feature>
<evidence type="ECO:0000313" key="6">
    <source>
        <dbReference type="Proteomes" id="UP000085678"/>
    </source>
</evidence>
<dbReference type="Pfam" id="PF01814">
    <property type="entry name" value="Hemerythrin"/>
    <property type="match status" value="1"/>
</dbReference>
<comment type="similarity">
    <text evidence="1">Belongs to the hemerythrin family.</text>
</comment>
<sequence>MGFDIPEPYKWDESFRVFYENLDAEHRAIFDGIFACDKNRGDAAALQSLIKVCKDHFADEEGMMAKSTKYGDLAAHKQKHDKFIADISKLSCPLNDDQIHFAKDWLVQHIKGTDFEYKEKL</sequence>
<dbReference type="GeneID" id="106173457"/>
<dbReference type="KEGG" id="lak:106173457"/>
<dbReference type="InterPro" id="IPR016131">
    <property type="entry name" value="Haemerythrin_Fe_BS"/>
</dbReference>
<keyword evidence="6" id="KW-1185">Reference proteome</keyword>
<dbReference type="OrthoDB" id="10249344at2759"/>
<accession>A0A1S3JJG8</accession>
<evidence type="ECO:0000256" key="4">
    <source>
        <dbReference type="PIRSR" id="PIRSR002033-1"/>
    </source>
</evidence>
<dbReference type="InterPro" id="IPR012312">
    <property type="entry name" value="Hemerythrin-like"/>
</dbReference>
<gene>
    <name evidence="7" type="primary">LOC106173457</name>
</gene>
<dbReference type="InterPro" id="IPR002063">
    <property type="entry name" value="Haemerythrin"/>
</dbReference>
<dbReference type="GO" id="GO:0005506">
    <property type="term" value="F:iron ion binding"/>
    <property type="evidence" value="ECO:0007669"/>
    <property type="project" value="InterPro"/>
</dbReference>
<evidence type="ECO:0000256" key="1">
    <source>
        <dbReference type="ARBA" id="ARBA00010587"/>
    </source>
</evidence>
<dbReference type="Gene3D" id="1.20.120.50">
    <property type="entry name" value="Hemerythrin-like"/>
    <property type="match status" value="1"/>
</dbReference>
<feature type="binding site" evidence="4">
    <location>
        <position position="114"/>
    </location>
    <ligand>
        <name>Fe cation</name>
        <dbReference type="ChEBI" id="CHEBI:24875"/>
        <label>2</label>
    </ligand>
</feature>
<feature type="binding site" evidence="4">
    <location>
        <position position="26"/>
    </location>
    <ligand>
        <name>Fe cation</name>
        <dbReference type="ChEBI" id="CHEBI:24875"/>
        <label>1</label>
    </ligand>
</feature>
<feature type="binding site" evidence="4">
    <location>
        <position position="76"/>
    </location>
    <ligand>
        <name>Fe cation</name>
        <dbReference type="ChEBI" id="CHEBI:24875"/>
        <label>2</label>
    </ligand>
</feature>
<keyword evidence="3 4" id="KW-0408">Iron</keyword>
<protein>
    <submittedName>
        <fullName evidence="7">Hemerythrin</fullName>
    </submittedName>
</protein>
<feature type="domain" description="Hemerythrin-like" evidence="5">
    <location>
        <begin position="18"/>
        <end position="121"/>
    </location>
</feature>
<feature type="binding site" evidence="4">
    <location>
        <position position="56"/>
    </location>
    <ligand>
        <name>Fe cation</name>
        <dbReference type="ChEBI" id="CHEBI:24875"/>
        <label>1</label>
    </ligand>
</feature>
<keyword evidence="2 4" id="KW-0479">Metal-binding</keyword>
<dbReference type="PROSITE" id="PS00550">
    <property type="entry name" value="HEMERYTHRINS"/>
    <property type="match status" value="1"/>
</dbReference>
<dbReference type="PANTHER" id="PTHR37164:SF1">
    <property type="entry name" value="BACTERIOHEMERYTHRIN"/>
    <property type="match status" value="1"/>
</dbReference>
<feature type="binding site" evidence="4">
    <location>
        <position position="109"/>
    </location>
    <ligand>
        <name>Fe cation</name>
        <dbReference type="ChEBI" id="CHEBI:24875"/>
        <label>2</label>
    </ligand>
</feature>
<organism evidence="6 7">
    <name type="scientific">Lingula anatina</name>
    <name type="common">Brachiopod</name>
    <name type="synonym">Lingula unguis</name>
    <dbReference type="NCBI Taxonomy" id="7574"/>
    <lineage>
        <taxon>Eukaryota</taxon>
        <taxon>Metazoa</taxon>
        <taxon>Spiralia</taxon>
        <taxon>Lophotrochozoa</taxon>
        <taxon>Brachiopoda</taxon>
        <taxon>Linguliformea</taxon>
        <taxon>Lingulata</taxon>
        <taxon>Lingulida</taxon>
        <taxon>Linguloidea</taxon>
        <taxon>Lingulidae</taxon>
        <taxon>Lingula</taxon>
    </lineage>
</organism>
<name>A0A1S3JJG8_LINAN</name>
<feature type="binding site" evidence="4">
    <location>
        <position position="60"/>
    </location>
    <ligand>
        <name>Fe cation</name>
        <dbReference type="ChEBI" id="CHEBI:24875"/>
        <label>1</label>
    </ligand>
</feature>
<feature type="binding site" evidence="4">
    <location>
        <position position="60"/>
    </location>
    <ligand>
        <name>Fe cation</name>
        <dbReference type="ChEBI" id="CHEBI:24875"/>
        <label>2</label>
    </ligand>
</feature>
<proteinExistence type="inferred from homology"/>
<feature type="binding site" evidence="4">
    <location>
        <position position="114"/>
    </location>
    <ligand>
        <name>Fe cation</name>
        <dbReference type="ChEBI" id="CHEBI:24875"/>
        <label>1</label>
    </ligand>
</feature>
<dbReference type="PIRSF" id="PIRSF002033">
    <property type="entry name" value="Hemerythrin"/>
    <property type="match status" value="1"/>
</dbReference>
<dbReference type="PRINTS" id="PR00186">
    <property type="entry name" value="HEMERYTHRIN"/>
</dbReference>
<dbReference type="InterPro" id="IPR050669">
    <property type="entry name" value="Hemerythrin"/>
</dbReference>
<dbReference type="SUPFAM" id="SSF47188">
    <property type="entry name" value="Hemerythrin-like"/>
    <property type="match status" value="1"/>
</dbReference>
<dbReference type="NCBIfam" id="TIGR00058">
    <property type="entry name" value="Hemerythrin"/>
    <property type="match status" value="1"/>
</dbReference>
<reference evidence="7" key="1">
    <citation type="submission" date="2025-08" db="UniProtKB">
        <authorList>
            <consortium name="RefSeq"/>
        </authorList>
    </citation>
    <scope>IDENTIFICATION</scope>
    <source>
        <tissue evidence="7">Gonads</tissue>
    </source>
</reference>
<evidence type="ECO:0000256" key="3">
    <source>
        <dbReference type="ARBA" id="ARBA00023004"/>
    </source>
</evidence>
<dbReference type="RefSeq" id="XP_013410049.1">
    <property type="nucleotide sequence ID" value="XM_013554595.1"/>
</dbReference>
<dbReference type="InterPro" id="IPR035938">
    <property type="entry name" value="Hemerythrin-like_sf"/>
</dbReference>
<evidence type="ECO:0000256" key="2">
    <source>
        <dbReference type="ARBA" id="ARBA00022723"/>
    </source>
</evidence>
<dbReference type="CDD" id="cd12107">
    <property type="entry name" value="Hemerythrin"/>
    <property type="match status" value="1"/>
</dbReference>